<gene>
    <name evidence="2" type="ORF">LX97_02685</name>
</gene>
<evidence type="ECO:0000313" key="2">
    <source>
        <dbReference type="EMBL" id="PZX38105.1"/>
    </source>
</evidence>
<evidence type="ECO:0000259" key="1">
    <source>
        <dbReference type="Pfam" id="PF09917"/>
    </source>
</evidence>
<keyword evidence="3" id="KW-1185">Reference proteome</keyword>
<dbReference type="PANTHER" id="PTHR36919">
    <property type="entry name" value="BLR1215 PROTEIN"/>
    <property type="match status" value="1"/>
</dbReference>
<feature type="domain" description="DUF2147" evidence="1">
    <location>
        <begin position="24"/>
        <end position="140"/>
    </location>
</feature>
<reference evidence="2 3" key="1">
    <citation type="submission" date="2018-06" db="EMBL/GenBank/DDBJ databases">
        <title>Genomic Encyclopedia of Archaeal and Bacterial Type Strains, Phase II (KMG-II): from individual species to whole genera.</title>
        <authorList>
            <person name="Goeker M."/>
        </authorList>
    </citation>
    <scope>NUCLEOTIDE SEQUENCE [LARGE SCALE GENOMIC DNA]</scope>
    <source>
        <strain evidence="2 3">DSM 17205</strain>
    </source>
</reference>
<proteinExistence type="predicted"/>
<dbReference type="PANTHER" id="PTHR36919:SF3">
    <property type="entry name" value="BLL5882 PROTEIN"/>
    <property type="match status" value="1"/>
</dbReference>
<dbReference type="RefSeq" id="WP_041567211.1">
    <property type="nucleotide sequence ID" value="NZ_QKZR01000005.1"/>
</dbReference>
<sequence>MKYFITVLFMVFAFAKANSQDITGTWKTIDDDSGEVKSHVEIYKRDGKVYGKVIKVLDDKAPEKPLCVECKGDLKDAPIIGLEIIQDLEKKGDEYKNGTILDPENGKSYTCKIWLNEDDSNKLMVRGYVAFFYRTQSWERLK</sequence>
<organism evidence="2 3">
    <name type="scientific">Nonlabens dokdonensis</name>
    <dbReference type="NCBI Taxonomy" id="328515"/>
    <lineage>
        <taxon>Bacteria</taxon>
        <taxon>Pseudomonadati</taxon>
        <taxon>Bacteroidota</taxon>
        <taxon>Flavobacteriia</taxon>
        <taxon>Flavobacteriales</taxon>
        <taxon>Flavobacteriaceae</taxon>
        <taxon>Nonlabens</taxon>
    </lineage>
</organism>
<dbReference type="Gene3D" id="2.40.128.520">
    <property type="match status" value="1"/>
</dbReference>
<dbReference type="EMBL" id="QKZR01000005">
    <property type="protein sequence ID" value="PZX38105.1"/>
    <property type="molecule type" value="Genomic_DNA"/>
</dbReference>
<dbReference type="Pfam" id="PF09917">
    <property type="entry name" value="DUF2147"/>
    <property type="match status" value="1"/>
</dbReference>
<protein>
    <submittedName>
        <fullName evidence="2">Uncharacterized protein DUF2147</fullName>
    </submittedName>
</protein>
<dbReference type="Proteomes" id="UP000248584">
    <property type="component" value="Unassembled WGS sequence"/>
</dbReference>
<accession>A0ABX5PVC4</accession>
<comment type="caution">
    <text evidence="2">The sequence shown here is derived from an EMBL/GenBank/DDBJ whole genome shotgun (WGS) entry which is preliminary data.</text>
</comment>
<evidence type="ECO:0000313" key="3">
    <source>
        <dbReference type="Proteomes" id="UP000248584"/>
    </source>
</evidence>
<dbReference type="InterPro" id="IPR019223">
    <property type="entry name" value="DUF2147"/>
</dbReference>
<name>A0ABX5PVC4_9FLAO</name>